<gene>
    <name evidence="3" type="ORF">RhiirC2_774550</name>
</gene>
<name>A0A2N1NL85_9GLOM</name>
<feature type="domain" description="DUF6570" evidence="2">
    <location>
        <begin position="8"/>
        <end position="90"/>
    </location>
</feature>
<dbReference type="Pfam" id="PF20209">
    <property type="entry name" value="DUF6570"/>
    <property type="match status" value="1"/>
</dbReference>
<dbReference type="InterPro" id="IPR046700">
    <property type="entry name" value="DUF6570"/>
</dbReference>
<dbReference type="AlphaFoldDB" id="A0A2N1NL85"/>
<dbReference type="OrthoDB" id="2448314at2759"/>
<accession>A0A2N1NL85</accession>
<dbReference type="Proteomes" id="UP000233469">
    <property type="component" value="Unassembled WGS sequence"/>
</dbReference>
<feature type="region of interest" description="Disordered" evidence="1">
    <location>
        <begin position="1"/>
        <end position="22"/>
    </location>
</feature>
<dbReference type="VEuPathDB" id="FungiDB:RhiirA1_477112"/>
<evidence type="ECO:0000259" key="2">
    <source>
        <dbReference type="Pfam" id="PF20209"/>
    </source>
</evidence>
<comment type="caution">
    <text evidence="3">The sequence shown here is derived from an EMBL/GenBank/DDBJ whole genome shotgun (WGS) entry which is preliminary data.</text>
</comment>
<evidence type="ECO:0000313" key="4">
    <source>
        <dbReference type="Proteomes" id="UP000233469"/>
    </source>
</evidence>
<sequence>MKKILGTPKKFSKGNNMHPGDVPNKLKGLSEIEEMLISQVFTVMTVYQLYGRQNDYRGHVINFPQDFQGLMKQLLRDLTSLDVFVVWQQSSNNSMVFRDFTV</sequence>
<evidence type="ECO:0000256" key="1">
    <source>
        <dbReference type="SAM" id="MobiDB-lite"/>
    </source>
</evidence>
<protein>
    <recommendedName>
        <fullName evidence="2">DUF6570 domain-containing protein</fullName>
    </recommendedName>
</protein>
<dbReference type="VEuPathDB" id="FungiDB:RhiirFUN_019559"/>
<dbReference type="EMBL" id="LLXL01000291">
    <property type="protein sequence ID" value="PKK74652.1"/>
    <property type="molecule type" value="Genomic_DNA"/>
</dbReference>
<evidence type="ECO:0000313" key="3">
    <source>
        <dbReference type="EMBL" id="PKK74652.1"/>
    </source>
</evidence>
<proteinExistence type="predicted"/>
<reference evidence="3 4" key="1">
    <citation type="submission" date="2016-04" db="EMBL/GenBank/DDBJ databases">
        <title>Genome analyses suggest a sexual origin of heterokaryosis in a supposedly ancient asexual fungus.</title>
        <authorList>
            <person name="Ropars J."/>
            <person name="Sedzielewska K."/>
            <person name="Noel J."/>
            <person name="Charron P."/>
            <person name="Farinelli L."/>
            <person name="Marton T."/>
            <person name="Kruger M."/>
            <person name="Pelin A."/>
            <person name="Brachmann A."/>
            <person name="Corradi N."/>
        </authorList>
    </citation>
    <scope>NUCLEOTIDE SEQUENCE [LARGE SCALE GENOMIC DNA]</scope>
    <source>
        <strain evidence="3 4">C2</strain>
    </source>
</reference>
<organism evidence="3 4">
    <name type="scientific">Rhizophagus irregularis</name>
    <dbReference type="NCBI Taxonomy" id="588596"/>
    <lineage>
        <taxon>Eukaryota</taxon>
        <taxon>Fungi</taxon>
        <taxon>Fungi incertae sedis</taxon>
        <taxon>Mucoromycota</taxon>
        <taxon>Glomeromycotina</taxon>
        <taxon>Glomeromycetes</taxon>
        <taxon>Glomerales</taxon>
        <taxon>Glomeraceae</taxon>
        <taxon>Rhizophagus</taxon>
    </lineage>
</organism>
<reference evidence="3 4" key="2">
    <citation type="submission" date="2017-10" db="EMBL/GenBank/DDBJ databases">
        <title>Extensive intraspecific genome diversity in a model arbuscular mycorrhizal fungus.</title>
        <authorList>
            <person name="Chen E.C.H."/>
            <person name="Morin E."/>
            <person name="Baudet D."/>
            <person name="Noel J."/>
            <person name="Ndikumana S."/>
            <person name="Charron P."/>
            <person name="St-Onge C."/>
            <person name="Giorgi J."/>
            <person name="Grigoriev I.V."/>
            <person name="Roux C."/>
            <person name="Martin F.M."/>
            <person name="Corradi N."/>
        </authorList>
    </citation>
    <scope>NUCLEOTIDE SEQUENCE [LARGE SCALE GENOMIC DNA]</scope>
    <source>
        <strain evidence="3 4">C2</strain>
    </source>
</reference>